<dbReference type="EMBL" id="FQYV01000032">
    <property type="protein sequence ID" value="SHJ92171.1"/>
    <property type="molecule type" value="Genomic_DNA"/>
</dbReference>
<dbReference type="RefSeq" id="WP_073221529.1">
    <property type="nucleotide sequence ID" value="NZ_FNNS01000031.1"/>
</dbReference>
<protein>
    <submittedName>
        <fullName evidence="1">Uncharacterized protein</fullName>
    </submittedName>
</protein>
<keyword evidence="2" id="KW-1185">Reference proteome</keyword>
<accession>A0A1M6N944</accession>
<evidence type="ECO:0000313" key="2">
    <source>
        <dbReference type="Proteomes" id="UP000184172"/>
    </source>
</evidence>
<sequence length="107" mass="12265">MIKPKPFKIFFAAIFSLALLFPIAIQSIHALEGHEHEVCHDFSTHIHTKQLDCSIYDFHFSIFDFKPQQLPEFTVLEGHIQTESNYQQAAIIVDAPHFFLRGPPTTA</sequence>
<name>A0A1M6N944_9FLAO</name>
<evidence type="ECO:0000313" key="1">
    <source>
        <dbReference type="EMBL" id="SHJ92171.1"/>
    </source>
</evidence>
<proteinExistence type="predicted"/>
<dbReference type="OrthoDB" id="1449138at2"/>
<dbReference type="AlphaFoldDB" id="A0A1M6N944"/>
<dbReference type="Proteomes" id="UP000184172">
    <property type="component" value="Unassembled WGS sequence"/>
</dbReference>
<organism evidence="1 2">
    <name type="scientific">Aequorivita viscosa</name>
    <dbReference type="NCBI Taxonomy" id="797419"/>
    <lineage>
        <taxon>Bacteria</taxon>
        <taxon>Pseudomonadati</taxon>
        <taxon>Bacteroidota</taxon>
        <taxon>Flavobacteriia</taxon>
        <taxon>Flavobacteriales</taxon>
        <taxon>Flavobacteriaceae</taxon>
        <taxon>Aequorivita</taxon>
    </lineage>
</organism>
<gene>
    <name evidence="1" type="ORF">SAMN04487908_13218</name>
</gene>
<dbReference type="STRING" id="797419.SAMN05216556_1316"/>
<reference evidence="2" key="1">
    <citation type="submission" date="2016-11" db="EMBL/GenBank/DDBJ databases">
        <authorList>
            <person name="Varghese N."/>
            <person name="Submissions S."/>
        </authorList>
    </citation>
    <scope>NUCLEOTIDE SEQUENCE [LARGE SCALE GENOMIC DNA]</scope>
    <source>
        <strain evidence="2">DSM 26349</strain>
    </source>
</reference>